<dbReference type="PANTHER" id="PTHR43480:SF1">
    <property type="entry name" value="ACYL-[ACYL-CARRIER-PROTEIN]--UDP-N-ACETYLGLUCOSAMINE O-ACYLTRANSFERASE, MITOCHONDRIAL-RELATED"/>
    <property type="match status" value="1"/>
</dbReference>
<dbReference type="Gramene" id="Bo1g016260.1">
    <property type="protein sequence ID" value="Bo1g016260.1"/>
    <property type="gene ID" value="Bo1g016260"/>
</dbReference>
<proteinExistence type="predicted"/>
<dbReference type="STRING" id="109376.A0A0D3A3F4"/>
<reference evidence="1 2" key="1">
    <citation type="journal article" date="2014" name="Genome Biol.">
        <title>Transcriptome and methylome profiling reveals relics of genome dominance in the mesopolyploid Brassica oleracea.</title>
        <authorList>
            <person name="Parkin I.A."/>
            <person name="Koh C."/>
            <person name="Tang H."/>
            <person name="Robinson S.J."/>
            <person name="Kagale S."/>
            <person name="Clarke W.E."/>
            <person name="Town C.D."/>
            <person name="Nixon J."/>
            <person name="Krishnakumar V."/>
            <person name="Bidwell S.L."/>
            <person name="Denoeud F."/>
            <person name="Belcram H."/>
            <person name="Links M.G."/>
            <person name="Just J."/>
            <person name="Clarke C."/>
            <person name="Bender T."/>
            <person name="Huebert T."/>
            <person name="Mason A.S."/>
            <person name="Pires J.C."/>
            <person name="Barker G."/>
            <person name="Moore J."/>
            <person name="Walley P.G."/>
            <person name="Manoli S."/>
            <person name="Batley J."/>
            <person name="Edwards D."/>
            <person name="Nelson M.N."/>
            <person name="Wang X."/>
            <person name="Paterson A.H."/>
            <person name="King G."/>
            <person name="Bancroft I."/>
            <person name="Chalhoub B."/>
            <person name="Sharpe A.G."/>
        </authorList>
    </citation>
    <scope>NUCLEOTIDE SEQUENCE</scope>
    <source>
        <strain evidence="1 2">cv. TO1000</strain>
    </source>
</reference>
<dbReference type="GO" id="GO:0008610">
    <property type="term" value="P:lipid biosynthetic process"/>
    <property type="evidence" value="ECO:0007669"/>
    <property type="project" value="InterPro"/>
</dbReference>
<evidence type="ECO:0000313" key="2">
    <source>
        <dbReference type="Proteomes" id="UP000032141"/>
    </source>
</evidence>
<dbReference type="Gene3D" id="2.160.10.10">
    <property type="entry name" value="Hexapeptide repeat proteins"/>
    <property type="match status" value="1"/>
</dbReference>
<dbReference type="AlphaFoldDB" id="A0A0D3A3F4"/>
<dbReference type="InterPro" id="IPR011004">
    <property type="entry name" value="Trimer_LpxA-like_sf"/>
</dbReference>
<evidence type="ECO:0000313" key="1">
    <source>
        <dbReference type="EnsemblPlants" id="Bo1g016260.1"/>
    </source>
</evidence>
<dbReference type="Proteomes" id="UP000032141">
    <property type="component" value="Chromosome C1"/>
</dbReference>
<accession>A0A0D3A3F4</accession>
<organism evidence="1 2">
    <name type="scientific">Brassica oleracea var. oleracea</name>
    <dbReference type="NCBI Taxonomy" id="109376"/>
    <lineage>
        <taxon>Eukaryota</taxon>
        <taxon>Viridiplantae</taxon>
        <taxon>Streptophyta</taxon>
        <taxon>Embryophyta</taxon>
        <taxon>Tracheophyta</taxon>
        <taxon>Spermatophyta</taxon>
        <taxon>Magnoliopsida</taxon>
        <taxon>eudicotyledons</taxon>
        <taxon>Gunneridae</taxon>
        <taxon>Pentapetalae</taxon>
        <taxon>rosids</taxon>
        <taxon>malvids</taxon>
        <taxon>Brassicales</taxon>
        <taxon>Brassicaceae</taxon>
        <taxon>Brassiceae</taxon>
        <taxon>Brassica</taxon>
    </lineage>
</organism>
<protein>
    <submittedName>
        <fullName evidence="1">Uncharacterized protein</fullName>
    </submittedName>
</protein>
<dbReference type="PANTHER" id="PTHR43480">
    <property type="entry name" value="ACYL-[ACYL-CARRIER-PROTEIN]--UDP-N-ACETYLGLUCOSAMINE O-ACYLTRANSFERASE"/>
    <property type="match status" value="1"/>
</dbReference>
<dbReference type="HOGENOM" id="CLU_1888631_0_0_1"/>
<dbReference type="SUPFAM" id="SSF51161">
    <property type="entry name" value="Trimeric LpxA-like enzymes"/>
    <property type="match status" value="1"/>
</dbReference>
<dbReference type="InterPro" id="IPR010137">
    <property type="entry name" value="Lipid_A_LpxA"/>
</dbReference>
<sequence length="135" mass="14600">MAANSNREFLLASGAVVGDELPGYTVIGGNYIIGHHAVHGDECFLCIGNNNEIRKFCSIHRSSTSSDKTVHNQELCSVPAVDAMLQSIRNSCTNGRRGISSSDSGSILEFHRLETYLRHSLTSNGSTPFVKSVMV</sequence>
<keyword evidence="2" id="KW-1185">Reference proteome</keyword>
<name>A0A0D3A3F4_BRAOL</name>
<dbReference type="EnsemblPlants" id="Bo1g016260.1">
    <property type="protein sequence ID" value="Bo1g016260.1"/>
    <property type="gene ID" value="Bo1g016260"/>
</dbReference>
<dbReference type="GO" id="GO:0008780">
    <property type="term" value="F:acyl-[acyl-carrier-protein]-UDP-N-acetylglucosamine O-acyltransferase activity"/>
    <property type="evidence" value="ECO:0007669"/>
    <property type="project" value="InterPro"/>
</dbReference>
<reference evidence="1" key="2">
    <citation type="submission" date="2015-03" db="UniProtKB">
        <authorList>
            <consortium name="EnsemblPlants"/>
        </authorList>
    </citation>
    <scope>IDENTIFICATION</scope>
</reference>